<dbReference type="PROSITE" id="PS50011">
    <property type="entry name" value="PROTEIN_KINASE_DOM"/>
    <property type="match status" value="1"/>
</dbReference>
<dbReference type="InterPro" id="IPR000719">
    <property type="entry name" value="Prot_kinase_dom"/>
</dbReference>
<dbReference type="EC" id="2.7.11.1" evidence="1"/>
<feature type="domain" description="Protein kinase" evidence="4">
    <location>
        <begin position="174"/>
        <end position="455"/>
    </location>
</feature>
<evidence type="ECO:0000313" key="6">
    <source>
        <dbReference type="Proteomes" id="UP001295684"/>
    </source>
</evidence>
<dbReference type="PANTHER" id="PTHR11909">
    <property type="entry name" value="CASEIN KINASE-RELATED"/>
    <property type="match status" value="1"/>
</dbReference>
<dbReference type="GO" id="GO:0005524">
    <property type="term" value="F:ATP binding"/>
    <property type="evidence" value="ECO:0007669"/>
    <property type="project" value="InterPro"/>
</dbReference>
<dbReference type="GO" id="GO:0004674">
    <property type="term" value="F:protein serine/threonine kinase activity"/>
    <property type="evidence" value="ECO:0007669"/>
    <property type="project" value="UniProtKB-EC"/>
</dbReference>
<name>A0AAD1XXE0_EUPCR</name>
<reference evidence="5" key="1">
    <citation type="submission" date="2023-07" db="EMBL/GenBank/DDBJ databases">
        <authorList>
            <consortium name="AG Swart"/>
            <person name="Singh M."/>
            <person name="Singh A."/>
            <person name="Seah K."/>
            <person name="Emmerich C."/>
        </authorList>
    </citation>
    <scope>NUCLEOTIDE SEQUENCE</scope>
    <source>
        <strain evidence="5">DP1</strain>
    </source>
</reference>
<dbReference type="PROSITE" id="PS00108">
    <property type="entry name" value="PROTEIN_KINASE_ST"/>
    <property type="match status" value="1"/>
</dbReference>
<evidence type="ECO:0000259" key="4">
    <source>
        <dbReference type="PROSITE" id="PS50011"/>
    </source>
</evidence>
<sequence length="572" mass="66012">MDEDSNSNSFLEPLQKESMTKRNSANARCYQNKPQPKQSKIATTPAVRVVGAEDFTSNVVMTPIEVSKFEEDKDPSMNFERDLEPNNVGKGARTKDNTCNRRGIRRGRKQSRSLLGIKNSKPADLCKPEDGSAKARIKESLLKVPLKSSSSANIGNCMGRKDIEAQTFEVQRRYNILKCVGEGKQGAVYLSLDTETKKKVAIKIVNKDPEEQERFKQEVKILKLIQNFPPEKCFPEIYGIEVRKTSYLVSELLGDSLMDIQEKFHCTGGFTLKVVIMIGIQLLDRIRTLHSVGYVHGDIKPSNIMFGKGDKKNILYLIDYGLCKLECKYIKENLPSSIFNKQYLWLHGTPLFASINAHLGWSKMFKKDDLESFIYMLINIRSPVLPWFKIPIIDDNYNNILQAKMKITPDVLCKNVPEAFKKIYVYIRKLKHYDPIDYDLIKRYLLEAASAHNLNIPEDMSKFKFYWLLESKRNTDELYYSKRKKHLHSCVSYYNKSNSDEMGMNKSIRSPKKELKPEIKKKEEIKQESKLQRINEGQKTIKNRKRKFNRGTKKRMNLAAARGYQSTVNSFS</sequence>
<protein>
    <recommendedName>
        <fullName evidence="2">Casein kinase I</fullName>
        <ecNumber evidence="1">2.7.11.1</ecNumber>
    </recommendedName>
</protein>
<feature type="compositionally biased region" description="Basic and acidic residues" evidence="3">
    <location>
        <begin position="511"/>
        <end position="531"/>
    </location>
</feature>
<dbReference type="AlphaFoldDB" id="A0AAD1XXE0"/>
<dbReference type="Gene3D" id="1.10.510.10">
    <property type="entry name" value="Transferase(Phosphotransferase) domain 1"/>
    <property type="match status" value="1"/>
</dbReference>
<comment type="caution">
    <text evidence="5">The sequence shown here is derived from an EMBL/GenBank/DDBJ whole genome shotgun (WGS) entry which is preliminary data.</text>
</comment>
<dbReference type="Proteomes" id="UP001295684">
    <property type="component" value="Unassembled WGS sequence"/>
</dbReference>
<dbReference type="SUPFAM" id="SSF56112">
    <property type="entry name" value="Protein kinase-like (PK-like)"/>
    <property type="match status" value="1"/>
</dbReference>
<feature type="compositionally biased region" description="Polar residues" evidence="3">
    <location>
        <begin position="1"/>
        <end position="10"/>
    </location>
</feature>
<dbReference type="Pfam" id="PF00069">
    <property type="entry name" value="Pkinase"/>
    <property type="match status" value="1"/>
</dbReference>
<feature type="compositionally biased region" description="Basic residues" evidence="3">
    <location>
        <begin position="102"/>
        <end position="111"/>
    </location>
</feature>
<evidence type="ECO:0000313" key="5">
    <source>
        <dbReference type="EMBL" id="CAI2380628.1"/>
    </source>
</evidence>
<keyword evidence="6" id="KW-1185">Reference proteome</keyword>
<dbReference type="SMART" id="SM00220">
    <property type="entry name" value="S_TKc"/>
    <property type="match status" value="1"/>
</dbReference>
<feature type="compositionally biased region" description="Polar residues" evidence="3">
    <location>
        <begin position="32"/>
        <end position="42"/>
    </location>
</feature>
<feature type="region of interest" description="Disordered" evidence="3">
    <location>
        <begin position="549"/>
        <end position="572"/>
    </location>
</feature>
<evidence type="ECO:0000256" key="3">
    <source>
        <dbReference type="SAM" id="MobiDB-lite"/>
    </source>
</evidence>
<dbReference type="InterPro" id="IPR050235">
    <property type="entry name" value="CK1_Ser-Thr_kinase"/>
</dbReference>
<proteinExistence type="predicted"/>
<feature type="region of interest" description="Disordered" evidence="3">
    <location>
        <begin position="1"/>
        <end position="42"/>
    </location>
</feature>
<accession>A0AAD1XXE0</accession>
<feature type="region of interest" description="Disordered" evidence="3">
    <location>
        <begin position="502"/>
        <end position="531"/>
    </location>
</feature>
<organism evidence="5 6">
    <name type="scientific">Euplotes crassus</name>
    <dbReference type="NCBI Taxonomy" id="5936"/>
    <lineage>
        <taxon>Eukaryota</taxon>
        <taxon>Sar</taxon>
        <taxon>Alveolata</taxon>
        <taxon>Ciliophora</taxon>
        <taxon>Intramacronucleata</taxon>
        <taxon>Spirotrichea</taxon>
        <taxon>Hypotrichia</taxon>
        <taxon>Euplotida</taxon>
        <taxon>Euplotidae</taxon>
        <taxon>Moneuplotes</taxon>
    </lineage>
</organism>
<dbReference type="InterPro" id="IPR011009">
    <property type="entry name" value="Kinase-like_dom_sf"/>
</dbReference>
<evidence type="ECO:0000256" key="2">
    <source>
        <dbReference type="ARBA" id="ARBA00023860"/>
    </source>
</evidence>
<feature type="compositionally biased region" description="Basic and acidic residues" evidence="3">
    <location>
        <begin position="75"/>
        <end position="84"/>
    </location>
</feature>
<gene>
    <name evidence="5" type="ORF">ECRASSUSDP1_LOCUS22065</name>
</gene>
<dbReference type="EMBL" id="CAMPGE010022594">
    <property type="protein sequence ID" value="CAI2380628.1"/>
    <property type="molecule type" value="Genomic_DNA"/>
</dbReference>
<feature type="region of interest" description="Disordered" evidence="3">
    <location>
        <begin position="75"/>
        <end position="114"/>
    </location>
</feature>
<evidence type="ECO:0000256" key="1">
    <source>
        <dbReference type="ARBA" id="ARBA00012513"/>
    </source>
</evidence>
<dbReference type="InterPro" id="IPR008271">
    <property type="entry name" value="Ser/Thr_kinase_AS"/>
</dbReference>